<dbReference type="SMART" id="SM00065">
    <property type="entry name" value="GAF"/>
    <property type="match status" value="1"/>
</dbReference>
<sequence length="606" mass="65505">MLGLRALQHDVLEGVARDLPAQLVMNRLCLQAERLAPDVACTILAVDCEGRLHPLAAPSLPSSYSLAIAGMQSGPQRGSCGTAAYFGEAVEVVDIATDPLWTDFKNLALPLGLRACWSSPICASDGRVIGTFAFYFRTCRGPSALERTIVQACVNLCAIALEQKDRKEKIQRLAYFDALTGVANRSAFEQYAREALAVAAKSRGGVAILWIDLDNFKSVNDTLGHQAGDELLKIVAERLGDALKSGEFLARMGGDEFVVLQASAANDTAIQELARRVGAAVSQPVALHGTKAAVGASIGVARAPADGFDLTQLMKKADLALYEAKANNSGSFSFFSREIEARMASRWQAERELEHALERREFELYFQPIVNLAAPEVSGFEALLRWRRAEHGVLTPPHFLPIAEKAGLICDIGDWALGEACRLGASLPPHIRVAVNLSPTQLFKPGFALDVARALAATNFPPSRLELEITESVLLLENAATHACLSDLRRLGVSIALDDFGTGFSALSHLRAFPVDRIKIDRSFVQEIDIRRETASIIRAIVGLARELGVKTTAEGVETPAQLRKLHGFGCDEIQGYLISQPKPLSAFRQVVEGPRARPLAAGRRG</sequence>
<dbReference type="Pfam" id="PF00990">
    <property type="entry name" value="GGDEF"/>
    <property type="match status" value="1"/>
</dbReference>
<feature type="domain" description="GGDEF" evidence="2">
    <location>
        <begin position="204"/>
        <end position="337"/>
    </location>
</feature>
<dbReference type="PANTHER" id="PTHR44757">
    <property type="entry name" value="DIGUANYLATE CYCLASE DGCP"/>
    <property type="match status" value="1"/>
</dbReference>
<dbReference type="SMART" id="SM00052">
    <property type="entry name" value="EAL"/>
    <property type="match status" value="1"/>
</dbReference>
<dbReference type="SMART" id="SM00267">
    <property type="entry name" value="GGDEF"/>
    <property type="match status" value="1"/>
</dbReference>
<dbReference type="SUPFAM" id="SSF55073">
    <property type="entry name" value="Nucleotide cyclase"/>
    <property type="match status" value="1"/>
</dbReference>
<gene>
    <name evidence="3" type="ORF">F7D14_11525</name>
</gene>
<keyword evidence="4" id="KW-1185">Reference proteome</keyword>
<dbReference type="AlphaFoldDB" id="A0A6B8MED3"/>
<dbReference type="PROSITE" id="PS50883">
    <property type="entry name" value="EAL"/>
    <property type="match status" value="1"/>
</dbReference>
<dbReference type="InterPro" id="IPR001633">
    <property type="entry name" value="EAL_dom"/>
</dbReference>
<dbReference type="Pfam" id="PF13185">
    <property type="entry name" value="GAF_2"/>
    <property type="match status" value="1"/>
</dbReference>
<dbReference type="CDD" id="cd01948">
    <property type="entry name" value="EAL"/>
    <property type="match status" value="1"/>
</dbReference>
<name>A0A6B8MED3_9HYPH</name>
<dbReference type="KEGG" id="mpar:F7D14_11525"/>
<accession>A0A6B8MED3</accession>
<dbReference type="InterPro" id="IPR043128">
    <property type="entry name" value="Rev_trsase/Diguanyl_cyclase"/>
</dbReference>
<dbReference type="NCBIfam" id="TIGR00254">
    <property type="entry name" value="GGDEF"/>
    <property type="match status" value="1"/>
</dbReference>
<dbReference type="CDD" id="cd01949">
    <property type="entry name" value="GGDEF"/>
    <property type="match status" value="1"/>
</dbReference>
<dbReference type="InterPro" id="IPR052155">
    <property type="entry name" value="Biofilm_reg_signaling"/>
</dbReference>
<dbReference type="EMBL" id="CP044331">
    <property type="protein sequence ID" value="QGM99663.1"/>
    <property type="molecule type" value="Genomic_DNA"/>
</dbReference>
<protein>
    <submittedName>
        <fullName evidence="3">EAL domain-containing protein</fullName>
    </submittedName>
</protein>
<dbReference type="SUPFAM" id="SSF141868">
    <property type="entry name" value="EAL domain-like"/>
    <property type="match status" value="1"/>
</dbReference>
<dbReference type="SUPFAM" id="SSF55781">
    <property type="entry name" value="GAF domain-like"/>
    <property type="match status" value="1"/>
</dbReference>
<dbReference type="InterPro" id="IPR003018">
    <property type="entry name" value="GAF"/>
</dbReference>
<feature type="domain" description="EAL" evidence="1">
    <location>
        <begin position="346"/>
        <end position="596"/>
    </location>
</feature>
<dbReference type="Gene3D" id="3.30.450.40">
    <property type="match status" value="1"/>
</dbReference>
<organism evidence="3 4">
    <name type="scientific">Methylocystis parvus</name>
    <dbReference type="NCBI Taxonomy" id="134"/>
    <lineage>
        <taxon>Bacteria</taxon>
        <taxon>Pseudomonadati</taxon>
        <taxon>Pseudomonadota</taxon>
        <taxon>Alphaproteobacteria</taxon>
        <taxon>Hyphomicrobiales</taxon>
        <taxon>Methylocystaceae</taxon>
        <taxon>Methylocystis</taxon>
    </lineage>
</organism>
<evidence type="ECO:0000259" key="2">
    <source>
        <dbReference type="PROSITE" id="PS50887"/>
    </source>
</evidence>
<dbReference type="InterPro" id="IPR029016">
    <property type="entry name" value="GAF-like_dom_sf"/>
</dbReference>
<dbReference type="PROSITE" id="PS50887">
    <property type="entry name" value="GGDEF"/>
    <property type="match status" value="1"/>
</dbReference>
<reference evidence="3 4" key="1">
    <citation type="submission" date="2019-09" db="EMBL/GenBank/DDBJ databases">
        <title>Isolation and complete genome sequencing of Methylocystis species.</title>
        <authorList>
            <person name="Rumah B.L."/>
            <person name="Stead C.E."/>
            <person name="Stevens B.C."/>
            <person name="Minton N.P."/>
            <person name="Grosse-Honebrink A."/>
            <person name="Zhang Y."/>
        </authorList>
    </citation>
    <scope>NUCLEOTIDE SEQUENCE [LARGE SCALE GENOMIC DNA]</scope>
    <source>
        <strain evidence="3 4">BRCS2</strain>
    </source>
</reference>
<proteinExistence type="predicted"/>
<dbReference type="Pfam" id="PF00563">
    <property type="entry name" value="EAL"/>
    <property type="match status" value="1"/>
</dbReference>
<evidence type="ECO:0000313" key="4">
    <source>
        <dbReference type="Proteomes" id="UP000422569"/>
    </source>
</evidence>
<dbReference type="Proteomes" id="UP000422569">
    <property type="component" value="Chromosome"/>
</dbReference>
<dbReference type="InterPro" id="IPR035919">
    <property type="entry name" value="EAL_sf"/>
</dbReference>
<dbReference type="PANTHER" id="PTHR44757:SF2">
    <property type="entry name" value="BIOFILM ARCHITECTURE MAINTENANCE PROTEIN MBAA"/>
    <property type="match status" value="1"/>
</dbReference>
<evidence type="ECO:0000313" key="3">
    <source>
        <dbReference type="EMBL" id="QGM99663.1"/>
    </source>
</evidence>
<dbReference type="InterPro" id="IPR000160">
    <property type="entry name" value="GGDEF_dom"/>
</dbReference>
<evidence type="ECO:0000259" key="1">
    <source>
        <dbReference type="PROSITE" id="PS50883"/>
    </source>
</evidence>
<dbReference type="Gene3D" id="3.20.20.450">
    <property type="entry name" value="EAL domain"/>
    <property type="match status" value="1"/>
</dbReference>
<dbReference type="Gene3D" id="3.30.70.270">
    <property type="match status" value="1"/>
</dbReference>
<dbReference type="InterPro" id="IPR029787">
    <property type="entry name" value="Nucleotide_cyclase"/>
</dbReference>